<evidence type="ECO:0000313" key="3">
    <source>
        <dbReference type="Proteomes" id="UP000230069"/>
    </source>
</evidence>
<dbReference type="AlphaFoldDB" id="A0A2G5F5T2"/>
<organism evidence="2 3">
    <name type="scientific">Aquilegia coerulea</name>
    <name type="common">Rocky mountain columbine</name>
    <dbReference type="NCBI Taxonomy" id="218851"/>
    <lineage>
        <taxon>Eukaryota</taxon>
        <taxon>Viridiplantae</taxon>
        <taxon>Streptophyta</taxon>
        <taxon>Embryophyta</taxon>
        <taxon>Tracheophyta</taxon>
        <taxon>Spermatophyta</taxon>
        <taxon>Magnoliopsida</taxon>
        <taxon>Ranunculales</taxon>
        <taxon>Ranunculaceae</taxon>
        <taxon>Thalictroideae</taxon>
        <taxon>Aquilegia</taxon>
    </lineage>
</organism>
<keyword evidence="1" id="KW-0732">Signal</keyword>
<dbReference type="EMBL" id="KZ305019">
    <property type="protein sequence ID" value="PIA63388.1"/>
    <property type="molecule type" value="Genomic_DNA"/>
</dbReference>
<dbReference type="Proteomes" id="UP000230069">
    <property type="component" value="Unassembled WGS sequence"/>
</dbReference>
<sequence length="76" mass="8663">MLLCFDPLFLVDFSSVIYLCLMLPLSSGSGNLCSISCLLQIIIRQNKCFMQQSDKENFDFSFDNSICAYSIFNMKP</sequence>
<evidence type="ECO:0000256" key="1">
    <source>
        <dbReference type="SAM" id="SignalP"/>
    </source>
</evidence>
<feature type="chain" id="PRO_5013888881" evidence="1">
    <location>
        <begin position="29"/>
        <end position="76"/>
    </location>
</feature>
<dbReference type="InParanoid" id="A0A2G5F5T2"/>
<proteinExistence type="predicted"/>
<evidence type="ECO:0000313" key="2">
    <source>
        <dbReference type="EMBL" id="PIA63388.1"/>
    </source>
</evidence>
<accession>A0A2G5F5T2</accession>
<name>A0A2G5F5T2_AQUCA</name>
<feature type="signal peptide" evidence="1">
    <location>
        <begin position="1"/>
        <end position="28"/>
    </location>
</feature>
<dbReference type="OrthoDB" id="2189254at2759"/>
<gene>
    <name evidence="2" type="ORF">AQUCO_00201020v1</name>
</gene>
<protein>
    <submittedName>
        <fullName evidence="2">Uncharacterized protein</fullName>
    </submittedName>
</protein>
<reference evidence="2 3" key="1">
    <citation type="submission" date="2017-09" db="EMBL/GenBank/DDBJ databases">
        <title>WGS assembly of Aquilegia coerulea Goldsmith.</title>
        <authorList>
            <person name="Hodges S."/>
            <person name="Kramer E."/>
            <person name="Nordborg M."/>
            <person name="Tomkins J."/>
            <person name="Borevitz J."/>
            <person name="Derieg N."/>
            <person name="Yan J."/>
            <person name="Mihaltcheva S."/>
            <person name="Hayes R.D."/>
            <person name="Rokhsar D."/>
        </authorList>
    </citation>
    <scope>NUCLEOTIDE SEQUENCE [LARGE SCALE GENOMIC DNA]</scope>
    <source>
        <strain evidence="3">cv. Goldsmith</strain>
    </source>
</reference>
<keyword evidence="3" id="KW-1185">Reference proteome</keyword>